<evidence type="ECO:0000256" key="9">
    <source>
        <dbReference type="SAM" id="MobiDB-lite"/>
    </source>
</evidence>
<keyword evidence="5" id="KW-0663">Pyridoxal phosphate</keyword>
<evidence type="ECO:0000256" key="4">
    <source>
        <dbReference type="ARBA" id="ARBA00012096"/>
    </source>
</evidence>
<dbReference type="EMBL" id="VSLD01000003">
    <property type="protein sequence ID" value="TYC98948.1"/>
    <property type="molecule type" value="Genomic_DNA"/>
</dbReference>
<gene>
    <name evidence="11" type="ORF">FQ377_08025</name>
</gene>
<dbReference type="EC" id="4.3.1.19" evidence="4"/>
<reference evidence="11 12" key="1">
    <citation type="submission" date="2019-08" db="EMBL/GenBank/DDBJ databases">
        <title>Genone of Arthrobacter echini P9.</title>
        <authorList>
            <person name="Bowman J.P."/>
        </authorList>
    </citation>
    <scope>NUCLEOTIDE SEQUENCE [LARGE SCALE GENOMIC DNA]</scope>
    <source>
        <strain evidence="11 12">P9</strain>
    </source>
</reference>
<evidence type="ECO:0000313" key="12">
    <source>
        <dbReference type="Proteomes" id="UP000323410"/>
    </source>
</evidence>
<dbReference type="PANTHER" id="PTHR48078">
    <property type="entry name" value="THREONINE DEHYDRATASE, MITOCHONDRIAL-RELATED"/>
    <property type="match status" value="1"/>
</dbReference>
<dbReference type="GO" id="GO:0009097">
    <property type="term" value="P:isoleucine biosynthetic process"/>
    <property type="evidence" value="ECO:0007669"/>
    <property type="project" value="TreeGrafter"/>
</dbReference>
<evidence type="ECO:0000256" key="2">
    <source>
        <dbReference type="ARBA" id="ARBA00001933"/>
    </source>
</evidence>
<dbReference type="SUPFAM" id="SSF55021">
    <property type="entry name" value="ACT-like"/>
    <property type="match status" value="1"/>
</dbReference>
<dbReference type="InterPro" id="IPR001926">
    <property type="entry name" value="TrpB-like_PALP"/>
</dbReference>
<evidence type="ECO:0000256" key="8">
    <source>
        <dbReference type="ARBA" id="ARBA00031427"/>
    </source>
</evidence>
<keyword evidence="12" id="KW-1185">Reference proteome</keyword>
<dbReference type="PANTHER" id="PTHR48078:SF6">
    <property type="entry name" value="L-THREONINE DEHYDRATASE CATABOLIC TDCB"/>
    <property type="match status" value="1"/>
</dbReference>
<evidence type="ECO:0000256" key="3">
    <source>
        <dbReference type="ARBA" id="ARBA00010869"/>
    </source>
</evidence>
<evidence type="ECO:0000256" key="1">
    <source>
        <dbReference type="ARBA" id="ARBA00001274"/>
    </source>
</evidence>
<dbReference type="OrthoDB" id="9811476at2"/>
<feature type="compositionally biased region" description="Polar residues" evidence="9">
    <location>
        <begin position="1"/>
        <end position="13"/>
    </location>
</feature>
<keyword evidence="6 11" id="KW-0456">Lyase</keyword>
<dbReference type="InterPro" id="IPR005789">
    <property type="entry name" value="Thr_deHydtase_catblc"/>
</dbReference>
<feature type="domain" description="ACT" evidence="10">
    <location>
        <begin position="365"/>
        <end position="441"/>
    </location>
</feature>
<comment type="caution">
    <text evidence="11">The sequence shown here is derived from an EMBL/GenBank/DDBJ whole genome shotgun (WGS) entry which is preliminary data.</text>
</comment>
<name>A0A5D0XR21_9MICC</name>
<evidence type="ECO:0000256" key="6">
    <source>
        <dbReference type="ARBA" id="ARBA00023239"/>
    </source>
</evidence>
<comment type="similarity">
    <text evidence="3">Belongs to the serine/threonine dehydratase family.</text>
</comment>
<evidence type="ECO:0000259" key="10">
    <source>
        <dbReference type="PROSITE" id="PS51671"/>
    </source>
</evidence>
<evidence type="ECO:0000256" key="7">
    <source>
        <dbReference type="ARBA" id="ARBA00025527"/>
    </source>
</evidence>
<dbReference type="SUPFAM" id="SSF53686">
    <property type="entry name" value="Tryptophan synthase beta subunit-like PLP-dependent enzymes"/>
    <property type="match status" value="1"/>
</dbReference>
<dbReference type="Gene3D" id="3.40.50.1100">
    <property type="match status" value="2"/>
</dbReference>
<dbReference type="PROSITE" id="PS51671">
    <property type="entry name" value="ACT"/>
    <property type="match status" value="1"/>
</dbReference>
<dbReference type="InterPro" id="IPR036052">
    <property type="entry name" value="TrpB-like_PALP_sf"/>
</dbReference>
<dbReference type="Gene3D" id="3.30.70.260">
    <property type="match status" value="1"/>
</dbReference>
<dbReference type="GO" id="GO:0003941">
    <property type="term" value="F:L-serine ammonia-lyase activity"/>
    <property type="evidence" value="ECO:0007669"/>
    <property type="project" value="TreeGrafter"/>
</dbReference>
<dbReference type="GO" id="GO:0006567">
    <property type="term" value="P:L-threonine catabolic process"/>
    <property type="evidence" value="ECO:0007669"/>
    <property type="project" value="InterPro"/>
</dbReference>
<dbReference type="AlphaFoldDB" id="A0A5D0XR21"/>
<dbReference type="Pfam" id="PF01842">
    <property type="entry name" value="ACT"/>
    <property type="match status" value="1"/>
</dbReference>
<evidence type="ECO:0000256" key="5">
    <source>
        <dbReference type="ARBA" id="ARBA00022898"/>
    </source>
</evidence>
<dbReference type="InterPro" id="IPR002912">
    <property type="entry name" value="ACT_dom"/>
</dbReference>
<dbReference type="GO" id="GO:0004794">
    <property type="term" value="F:threonine deaminase activity"/>
    <property type="evidence" value="ECO:0007669"/>
    <property type="project" value="UniProtKB-EC"/>
</dbReference>
<sequence length="441" mass="45704">MTEQALTSRTTSHTPEHPPAARPDGDGRTGLPVRLADVEAAQRTLQGVIALTPVEQSRALGRLTGSSVSLKCENLQRAGSFKVRGAYNRMAKLTEAERSLGVVAASAGNHAQGVAVAAAKLGISARIYMPLGVALPKLAATRGHGAEVVLHGHTVDEALAEAKRYADAKGAVFVHPFDNVDVVAGQGTIGLEILEQVPEVDTILMGVGGGGLLAGVAVAVKARARELGREIRIIGVQAENAAAYPPSLAADALVPLTKVSTIADGIAVGSPGQLPFSIIRELVDDVMTVSEDSLARALIFLLERSKMVVEPAGAVGVAALLDGKLTEGGRDPGNTVVVLSGGNIDPMLMLKVIQRGLAAAGRYLVVRMLLDDRPGSLATISRIIAESDANVTGVDHTRVGGSISMGDVAITINMETKGEEHCEQVLGNLRAEGFQPVVIRG</sequence>
<dbReference type="FunFam" id="3.40.50.1100:FF:000007">
    <property type="entry name" value="L-threonine dehydratase catabolic TdcB"/>
    <property type="match status" value="1"/>
</dbReference>
<organism evidence="11 12">
    <name type="scientific">Arthrobacter echini</name>
    <dbReference type="NCBI Taxonomy" id="1529066"/>
    <lineage>
        <taxon>Bacteria</taxon>
        <taxon>Bacillati</taxon>
        <taxon>Actinomycetota</taxon>
        <taxon>Actinomycetes</taxon>
        <taxon>Micrococcales</taxon>
        <taxon>Micrococcaceae</taxon>
        <taxon>Arthrobacter</taxon>
    </lineage>
</organism>
<dbReference type="CDD" id="cd01562">
    <property type="entry name" value="Thr-dehyd"/>
    <property type="match status" value="1"/>
</dbReference>
<comment type="cofactor">
    <cofactor evidence="2">
        <name>pyridoxal 5'-phosphate</name>
        <dbReference type="ChEBI" id="CHEBI:597326"/>
    </cofactor>
</comment>
<dbReference type="GO" id="GO:0006565">
    <property type="term" value="P:L-serine catabolic process"/>
    <property type="evidence" value="ECO:0007669"/>
    <property type="project" value="TreeGrafter"/>
</dbReference>
<comment type="function">
    <text evidence="7">Catalyzes the anaerobic formation of alpha-ketobutyrate and ammonia from threonine in a two-step reaction. The first step involved a dehydration of threonine and a production of enamine intermediates (aminocrotonate), which tautomerizes to its imine form (iminobutyrate). Both intermediates are unstable and short-lived. The second step is the nonenzymatic hydrolysis of the enamine/imine intermediates to form 2-ketobutyrate and free ammonia. In the low water environment of the cell, the second step is accelerated by RidA.</text>
</comment>
<dbReference type="Pfam" id="PF00291">
    <property type="entry name" value="PALP"/>
    <property type="match status" value="1"/>
</dbReference>
<dbReference type="NCBIfam" id="TIGR01127">
    <property type="entry name" value="ilvA_1Cterm"/>
    <property type="match status" value="1"/>
</dbReference>
<dbReference type="FunFam" id="3.40.50.1100:FF:000005">
    <property type="entry name" value="Threonine dehydratase catabolic"/>
    <property type="match status" value="1"/>
</dbReference>
<protein>
    <recommendedName>
        <fullName evidence="4">threonine ammonia-lyase</fullName>
        <ecNumber evidence="4">4.3.1.19</ecNumber>
    </recommendedName>
    <alternativeName>
        <fullName evidence="8">Threonine deaminase</fullName>
    </alternativeName>
</protein>
<evidence type="ECO:0000313" key="11">
    <source>
        <dbReference type="EMBL" id="TYC98948.1"/>
    </source>
</evidence>
<dbReference type="CDD" id="cd04886">
    <property type="entry name" value="ACT_ThrD-II-like"/>
    <property type="match status" value="1"/>
</dbReference>
<dbReference type="InterPro" id="IPR044561">
    <property type="entry name" value="ACT_ThrD-II-like"/>
</dbReference>
<dbReference type="InterPro" id="IPR050147">
    <property type="entry name" value="Ser/Thr_Dehydratase"/>
</dbReference>
<comment type="catalytic activity">
    <reaction evidence="1">
        <text>L-threonine = 2-oxobutanoate + NH4(+)</text>
        <dbReference type="Rhea" id="RHEA:22108"/>
        <dbReference type="ChEBI" id="CHEBI:16763"/>
        <dbReference type="ChEBI" id="CHEBI:28938"/>
        <dbReference type="ChEBI" id="CHEBI:57926"/>
        <dbReference type="EC" id="4.3.1.19"/>
    </reaction>
</comment>
<dbReference type="Proteomes" id="UP000323410">
    <property type="component" value="Unassembled WGS sequence"/>
</dbReference>
<proteinExistence type="inferred from homology"/>
<accession>A0A5D0XR21</accession>
<dbReference type="InterPro" id="IPR045865">
    <property type="entry name" value="ACT-like_dom_sf"/>
</dbReference>
<feature type="region of interest" description="Disordered" evidence="9">
    <location>
        <begin position="1"/>
        <end position="31"/>
    </location>
</feature>